<proteinExistence type="predicted"/>
<evidence type="ECO:0000313" key="2">
    <source>
        <dbReference type="Proteomes" id="UP000041254"/>
    </source>
</evidence>
<accession>A0A0G4EEE3</accession>
<evidence type="ECO:0000313" key="1">
    <source>
        <dbReference type="EMBL" id="CEL93732.1"/>
    </source>
</evidence>
<dbReference type="EMBL" id="CDMY01000185">
    <property type="protein sequence ID" value="CEL93732.1"/>
    <property type="molecule type" value="Genomic_DNA"/>
</dbReference>
<dbReference type="AlphaFoldDB" id="A0A0G4EEE3"/>
<reference evidence="1 2" key="1">
    <citation type="submission" date="2014-11" db="EMBL/GenBank/DDBJ databases">
        <authorList>
            <person name="Zhu J."/>
            <person name="Qi W."/>
            <person name="Song R."/>
        </authorList>
    </citation>
    <scope>NUCLEOTIDE SEQUENCE [LARGE SCALE GENOMIC DNA]</scope>
</reference>
<dbReference type="InParanoid" id="A0A0G4EEE3"/>
<dbReference type="VEuPathDB" id="CryptoDB:Vbra_11387"/>
<dbReference type="Proteomes" id="UP000041254">
    <property type="component" value="Unassembled WGS sequence"/>
</dbReference>
<protein>
    <submittedName>
        <fullName evidence="1">Uncharacterized protein</fullName>
    </submittedName>
</protein>
<gene>
    <name evidence="1" type="ORF">Vbra_11387</name>
</gene>
<name>A0A0G4EEE3_VITBC</name>
<organism evidence="1 2">
    <name type="scientific">Vitrella brassicaformis (strain CCMP3155)</name>
    <dbReference type="NCBI Taxonomy" id="1169540"/>
    <lineage>
        <taxon>Eukaryota</taxon>
        <taxon>Sar</taxon>
        <taxon>Alveolata</taxon>
        <taxon>Colpodellida</taxon>
        <taxon>Vitrellaceae</taxon>
        <taxon>Vitrella</taxon>
    </lineage>
</organism>
<sequence>MEDAGLLEDLLTPGDEGHSSPSKRLGDWLTGTTKEVRDSIQPFIDQTKEGAAIDYAKFASQQPKTAPKAQNIFSDQLGKDDTADVATMTHDARIATVVLVAHASFHHNDENLGLMVGVPVPCMWDASVRVFGEEYFYGPDGIRVHNDSDGFMVPEVTIKLGKADHVSRDDFVRKLKKAARGVRDKDISFDTESFDIFGLSSVDFAIYATQLLGADEIPFTADTADQTELLQKALEGTDLKVDQYKPAARRAWLRHYEAVVKNWGRGQVPWTEDEYTFPGGNAVCCNQPTLASTVLLSALLVFLAML</sequence>
<keyword evidence="2" id="KW-1185">Reference proteome</keyword>